<reference evidence="12" key="1">
    <citation type="submission" date="2025-08" db="UniProtKB">
        <authorList>
            <consortium name="Ensembl"/>
        </authorList>
    </citation>
    <scope>IDENTIFICATION</scope>
</reference>
<keyword evidence="4 9" id="KW-0238">DNA-binding</keyword>
<feature type="compositionally biased region" description="Basic residues" evidence="10">
    <location>
        <begin position="42"/>
        <end position="54"/>
    </location>
</feature>
<dbReference type="GO" id="GO:0003677">
    <property type="term" value="F:DNA binding"/>
    <property type="evidence" value="ECO:0007669"/>
    <property type="project" value="UniProtKB-UniRule"/>
</dbReference>
<accession>A0A3Q2P6P1</accession>
<evidence type="ECO:0000259" key="11">
    <source>
        <dbReference type="PROSITE" id="PS50118"/>
    </source>
</evidence>
<evidence type="ECO:0000256" key="4">
    <source>
        <dbReference type="ARBA" id="ARBA00023125"/>
    </source>
</evidence>
<comment type="function">
    <text evidence="6">Core replisome component that acts as a replication initiation factor. Binds directly to the CMG complex and functions as a hub to recruit additional proteins to the replication fork.</text>
</comment>
<dbReference type="FunFam" id="1.10.30.10:FF:000028">
    <property type="entry name" value="WD repeat and HMG-box DNA-binding protein 1"/>
    <property type="match status" value="1"/>
</dbReference>
<dbReference type="Ensembl" id="ENSFHET00000002846.1">
    <property type="protein sequence ID" value="ENSFHEP00000008011.1"/>
    <property type="gene ID" value="ENSFHEG00000009185.1"/>
</dbReference>
<keyword evidence="13" id="KW-1185">Reference proteome</keyword>
<name>A0A3Q2P6P1_FUNHE</name>
<feature type="compositionally biased region" description="Acidic residues" evidence="10">
    <location>
        <begin position="129"/>
        <end position="139"/>
    </location>
</feature>
<feature type="DNA-binding region" description="HMG box" evidence="9">
    <location>
        <begin position="57"/>
        <end position="111"/>
    </location>
</feature>
<dbReference type="PROSITE" id="PS50118">
    <property type="entry name" value="HMG_BOX_2"/>
    <property type="match status" value="1"/>
</dbReference>
<evidence type="ECO:0000256" key="2">
    <source>
        <dbReference type="ARBA" id="ARBA00022574"/>
    </source>
</evidence>
<evidence type="ECO:0000256" key="6">
    <source>
        <dbReference type="ARBA" id="ARBA00056293"/>
    </source>
</evidence>
<evidence type="ECO:0000256" key="7">
    <source>
        <dbReference type="ARBA" id="ARBA00069769"/>
    </source>
</evidence>
<feature type="region of interest" description="Disordered" evidence="10">
    <location>
        <begin position="18"/>
        <end position="54"/>
    </location>
</feature>
<dbReference type="Gene3D" id="1.10.30.10">
    <property type="entry name" value="High mobility group box domain"/>
    <property type="match status" value="1"/>
</dbReference>
<feature type="domain" description="HMG box" evidence="11">
    <location>
        <begin position="57"/>
        <end position="111"/>
    </location>
</feature>
<feature type="region of interest" description="Disordered" evidence="10">
    <location>
        <begin position="98"/>
        <end position="163"/>
    </location>
</feature>
<sequence>MSCFPPRLSPLCCRSPATRRLTRKPRRPRSRLQSRSNSPTPQHRRRQRTAKTRARCLLRPKTGFQLWLEENRKIIMADNPDLDETEVIKEAMGRFRTLSADERRSWTERAKGQTGDAADVRKRKRADGGAEDETAESDSESSSRKKKALDASSKLSAFAFSKN</sequence>
<feature type="compositionally biased region" description="Low complexity" evidence="10">
    <location>
        <begin position="150"/>
        <end position="163"/>
    </location>
</feature>
<protein>
    <recommendedName>
        <fullName evidence="7">WD repeat and HMG-box DNA-binding protein 1</fullName>
    </recommendedName>
    <alternativeName>
        <fullName evidence="8">Acidic nucleoplasmic DNA-binding protein 1</fullName>
    </alternativeName>
</protein>
<evidence type="ECO:0000256" key="8">
    <source>
        <dbReference type="ARBA" id="ARBA00080131"/>
    </source>
</evidence>
<dbReference type="STRING" id="8078.ENSFHEP00000008011"/>
<dbReference type="GeneTree" id="ENSGT00390000002030"/>
<evidence type="ECO:0000256" key="10">
    <source>
        <dbReference type="SAM" id="MobiDB-lite"/>
    </source>
</evidence>
<dbReference type="Pfam" id="PF24815">
    <property type="entry name" value="HMG_WDHD1"/>
    <property type="match status" value="1"/>
</dbReference>
<dbReference type="GO" id="GO:0005654">
    <property type="term" value="C:nucleoplasm"/>
    <property type="evidence" value="ECO:0007669"/>
    <property type="project" value="UniProtKB-SubCell"/>
</dbReference>
<keyword evidence="5 9" id="KW-0539">Nucleus</keyword>
<dbReference type="InterPro" id="IPR036910">
    <property type="entry name" value="HMG_box_dom_sf"/>
</dbReference>
<dbReference type="CDD" id="cd21993">
    <property type="entry name" value="HMG-box_WDHD1"/>
    <property type="match status" value="1"/>
</dbReference>
<evidence type="ECO:0000256" key="1">
    <source>
        <dbReference type="ARBA" id="ARBA00004642"/>
    </source>
</evidence>
<dbReference type="AlphaFoldDB" id="A0A3Q2P6P1"/>
<dbReference type="GO" id="GO:0006261">
    <property type="term" value="P:DNA-templated DNA replication"/>
    <property type="evidence" value="ECO:0007669"/>
    <property type="project" value="InterPro"/>
</dbReference>
<organism evidence="12 13">
    <name type="scientific">Fundulus heteroclitus</name>
    <name type="common">Killifish</name>
    <name type="synonym">Mummichog</name>
    <dbReference type="NCBI Taxonomy" id="8078"/>
    <lineage>
        <taxon>Eukaryota</taxon>
        <taxon>Metazoa</taxon>
        <taxon>Chordata</taxon>
        <taxon>Craniata</taxon>
        <taxon>Vertebrata</taxon>
        <taxon>Euteleostomi</taxon>
        <taxon>Actinopterygii</taxon>
        <taxon>Neopterygii</taxon>
        <taxon>Teleostei</taxon>
        <taxon>Neoteleostei</taxon>
        <taxon>Acanthomorphata</taxon>
        <taxon>Ovalentaria</taxon>
        <taxon>Atherinomorphae</taxon>
        <taxon>Cyprinodontiformes</taxon>
        <taxon>Fundulidae</taxon>
        <taxon>Fundulus</taxon>
    </lineage>
</organism>
<dbReference type="SUPFAM" id="SSF47095">
    <property type="entry name" value="HMG-box"/>
    <property type="match status" value="1"/>
</dbReference>
<dbReference type="Proteomes" id="UP000265000">
    <property type="component" value="Unplaced"/>
</dbReference>
<dbReference type="SMART" id="SM00398">
    <property type="entry name" value="HMG"/>
    <property type="match status" value="1"/>
</dbReference>
<dbReference type="InterPro" id="IPR055339">
    <property type="entry name" value="HMG-box_WDHD1"/>
</dbReference>
<evidence type="ECO:0000313" key="13">
    <source>
        <dbReference type="Proteomes" id="UP000265000"/>
    </source>
</evidence>
<reference evidence="12" key="2">
    <citation type="submission" date="2025-09" db="UniProtKB">
        <authorList>
            <consortium name="Ensembl"/>
        </authorList>
    </citation>
    <scope>IDENTIFICATION</scope>
</reference>
<evidence type="ECO:0000256" key="3">
    <source>
        <dbReference type="ARBA" id="ARBA00022737"/>
    </source>
</evidence>
<comment type="subcellular location">
    <subcellularLocation>
        <location evidence="1">Nucleus</location>
        <location evidence="1">Nucleoplasm</location>
    </subcellularLocation>
</comment>
<dbReference type="InterPro" id="IPR009071">
    <property type="entry name" value="HMG_box_dom"/>
</dbReference>
<feature type="compositionally biased region" description="Basic residues" evidence="10">
    <location>
        <begin position="20"/>
        <end position="32"/>
    </location>
</feature>
<proteinExistence type="predicted"/>
<evidence type="ECO:0000313" key="12">
    <source>
        <dbReference type="Ensembl" id="ENSFHEP00000008011.1"/>
    </source>
</evidence>
<keyword evidence="2" id="KW-0853">WD repeat</keyword>
<evidence type="ECO:0000256" key="5">
    <source>
        <dbReference type="ARBA" id="ARBA00023242"/>
    </source>
</evidence>
<feature type="compositionally biased region" description="Basic and acidic residues" evidence="10">
    <location>
        <begin position="98"/>
        <end position="111"/>
    </location>
</feature>
<keyword evidence="3" id="KW-0677">Repeat</keyword>
<evidence type="ECO:0000256" key="9">
    <source>
        <dbReference type="PROSITE-ProRule" id="PRU00267"/>
    </source>
</evidence>